<dbReference type="AlphaFoldDB" id="A0AAJ1VM94"/>
<organism evidence="1 2">
    <name type="scientific">Chryseobacterium gambrini</name>
    <dbReference type="NCBI Taxonomy" id="373672"/>
    <lineage>
        <taxon>Bacteria</taxon>
        <taxon>Pseudomonadati</taxon>
        <taxon>Bacteroidota</taxon>
        <taxon>Flavobacteriia</taxon>
        <taxon>Flavobacteriales</taxon>
        <taxon>Weeksellaceae</taxon>
        <taxon>Chryseobacterium group</taxon>
        <taxon>Chryseobacterium</taxon>
    </lineage>
</organism>
<dbReference type="EMBL" id="JAUHGV010000044">
    <property type="protein sequence ID" value="MDN4015001.1"/>
    <property type="molecule type" value="Genomic_DNA"/>
</dbReference>
<evidence type="ECO:0000313" key="1">
    <source>
        <dbReference type="EMBL" id="MDN4015001.1"/>
    </source>
</evidence>
<protein>
    <submittedName>
        <fullName evidence="1">Uncharacterized protein</fullName>
    </submittedName>
</protein>
<reference evidence="1" key="1">
    <citation type="submission" date="2023-06" db="EMBL/GenBank/DDBJ databases">
        <title>Two Chryseobacterium gambrini strains from China.</title>
        <authorList>
            <person name="Zeng J."/>
            <person name="Wu Y."/>
        </authorList>
    </citation>
    <scope>NUCLEOTIDE SEQUENCE</scope>
    <source>
        <strain evidence="1">SQ219</strain>
    </source>
</reference>
<dbReference type="Proteomes" id="UP001225933">
    <property type="component" value="Unassembled WGS sequence"/>
</dbReference>
<evidence type="ECO:0000313" key="2">
    <source>
        <dbReference type="Proteomes" id="UP001225933"/>
    </source>
</evidence>
<dbReference type="RefSeq" id="WP_214588157.1">
    <property type="nucleotide sequence ID" value="NZ_JAUHGV010000044.1"/>
</dbReference>
<proteinExistence type="predicted"/>
<name>A0AAJ1VM94_9FLAO</name>
<gene>
    <name evidence="1" type="ORF">QX233_21255</name>
</gene>
<comment type="caution">
    <text evidence="1">The sequence shown here is derived from an EMBL/GenBank/DDBJ whole genome shotgun (WGS) entry which is preliminary data.</text>
</comment>
<accession>A0AAJ1VM94</accession>
<sequence length="53" mass="6241">MRTAVYFNQAKNETYELGGIANMQQAYDLYKFVCSRNNWNPTMFTNDVIVKLK</sequence>